<feature type="compositionally biased region" description="Basic and acidic residues" evidence="4">
    <location>
        <begin position="868"/>
        <end position="889"/>
    </location>
</feature>
<evidence type="ECO:0000313" key="7">
    <source>
        <dbReference type="EMBL" id="KAJ7345054.1"/>
    </source>
</evidence>
<dbReference type="OrthoDB" id="2015116at2759"/>
<sequence>MAVTSQNDYFLVSVKAQERGKQENESRSSVFTINDANLSDEWETRRMLVLKNSPELWAIGRIPEAIVVATSQMEVPFTSALPSSVLEVEWNLRPRSSCHEQSGTSPSLNLASKMPSGDNFSSDAQCTLHWDLATKQPFLFPSRTTTAPLVPPELGISHSVVLRMEDTYSLSTLTLKSSLFHNTETTLSLALPDPESPPVELEHALSPSMPATYPSPSVRPHPTLPVSAILQKTTFLELERGIFSPRELNVSLNAGWLESVPLGLWCETAGTAATPQAPSNLADLSPTASMLEPRYTEDLLPARETSFFLINKVTSPYRLPMPSTVEKEMFLSSAYCQHMVSTSKQEDISLIAGLSSGLYSSHQIDLEHQESLIKQPLLGEREGNCFRTAYGEKDDTAKTWDIISKPTLCSSLDRVTLSPTAAWNHFVPELPLVSKEMQSANIAQYDLVISGTSAILLLPHNEMQATAKLLVPLEIYQNLDLPALQAPPSLDNKVTSKAGPHLNCRELGFPWLQVYLPVRSCHAILKNEAGHFSPPVLSRSQTNSWCNWTIWAGDHKHILVYVEGFEGSSNCEEDQDKIIFQGVSSSVESKVAYACRNHGTLIFATWAVAVQVVFLSKSPSQYHSPKHFKGRYYIFADYGTKEPFPKPNSSAELSRKSSIMHLGNILDFLTTRTPNNDSWLPGTTKKSWKDNNRAGTLEAVLRPAASNHTQTPFLKSEENVTLNPLEMKMVHVAKPSFHDTKPGGDSSSGNLKKMLGLESNHLENEDKPFVHNLTGLSTSAHVSQKSTTVTKLVELKDHETTTEPARLQYRNHKTTHRMTTFTENTVKARISFPQVLIEEPRTPTQPPESNLEKRQKPSLQSNSRLSRKNTDVMEGQQHKRLQESLERQQVDNQVSRQENSNRKKNTAVVLAGSNTSQLITETPESSMNRSKSQLTTLDYPDELNDLSLRALNHNLVETASTLNSQVVLSHHPKSIEVETTEIPSLNSSVTGNKEQPPRKYTRANPPYLPSGSMSRNNTSLKVGNDSYERESVSHENDSVLLSQHNPGDLLFEIIFDVEYRGRIPPIGSSQEKTLIEIIKRQIRKKMKPFSDKVKEIKLKEIIRRSDTQIDGQTDPYWMLIFWLHLTPKNKNVFHLVHSQLENLSGTFMEAGKVQTVVVTDVNECNSGIGLCGNEAICLNGYGTYLCKCKEDYEDRSEMKSGTLCVRSPRSGLGSLYSFTEILVGTTVFFISALVVIISVLCTITKKRHTKKDFHFQEAASPGTPGASEPPQTAFDQNNIHHLLTLDPAQLKLRAKAPEWPLETRTGPSETYRVSMEQSDYL</sequence>
<feature type="transmembrane region" description="Helical" evidence="5">
    <location>
        <begin position="1221"/>
        <end position="1243"/>
    </location>
</feature>
<dbReference type="PROSITE" id="PS50026">
    <property type="entry name" value="EGF_3"/>
    <property type="match status" value="1"/>
</dbReference>
<dbReference type="CDD" id="cd00054">
    <property type="entry name" value="EGF_CA"/>
    <property type="match status" value="1"/>
</dbReference>
<dbReference type="SUPFAM" id="SSF57196">
    <property type="entry name" value="EGF/Laminin"/>
    <property type="match status" value="1"/>
</dbReference>
<dbReference type="Pfam" id="PF07645">
    <property type="entry name" value="EGF_CA"/>
    <property type="match status" value="1"/>
</dbReference>
<evidence type="ECO:0000259" key="6">
    <source>
        <dbReference type="PROSITE" id="PS50026"/>
    </source>
</evidence>
<evidence type="ECO:0000313" key="8">
    <source>
        <dbReference type="Proteomes" id="UP001142489"/>
    </source>
</evidence>
<feature type="compositionally biased region" description="Polar residues" evidence="4">
    <location>
        <begin position="981"/>
        <end position="993"/>
    </location>
</feature>
<dbReference type="PROSITE" id="PS01187">
    <property type="entry name" value="EGF_CA"/>
    <property type="match status" value="1"/>
</dbReference>
<feature type="region of interest" description="Disordered" evidence="4">
    <location>
        <begin position="96"/>
        <end position="116"/>
    </location>
</feature>
<keyword evidence="1 3" id="KW-0245">EGF-like domain</keyword>
<name>A0A9Q0Y9J5_9SAUR</name>
<dbReference type="InterPro" id="IPR000152">
    <property type="entry name" value="EGF-type_Asp/Asn_hydroxyl_site"/>
</dbReference>
<dbReference type="Gene3D" id="2.10.25.10">
    <property type="entry name" value="Laminin"/>
    <property type="match status" value="1"/>
</dbReference>
<reference evidence="7" key="1">
    <citation type="journal article" date="2023" name="DNA Res.">
        <title>Chromosome-level genome assembly of Phrynocephalus forsythii using third-generation DNA sequencing and Hi-C analysis.</title>
        <authorList>
            <person name="Qi Y."/>
            <person name="Zhao W."/>
            <person name="Zhao Y."/>
            <person name="Niu C."/>
            <person name="Cao S."/>
            <person name="Zhang Y."/>
        </authorList>
    </citation>
    <scope>NUCLEOTIDE SEQUENCE</scope>
    <source>
        <tissue evidence="7">Muscle</tissue>
    </source>
</reference>
<keyword evidence="2" id="KW-1015">Disulfide bond</keyword>
<gene>
    <name evidence="7" type="ORF">JRQ81_001004</name>
</gene>
<dbReference type="Proteomes" id="UP001142489">
    <property type="component" value="Unassembled WGS sequence"/>
</dbReference>
<feature type="compositionally biased region" description="Polar residues" evidence="4">
    <location>
        <begin position="1011"/>
        <end position="1021"/>
    </location>
</feature>
<proteinExistence type="predicted"/>
<dbReference type="Gene3D" id="2.60.120.290">
    <property type="entry name" value="Spermadhesin, CUB domain"/>
    <property type="match status" value="1"/>
</dbReference>
<feature type="compositionally biased region" description="Polar residues" evidence="4">
    <location>
        <begin position="99"/>
        <end position="110"/>
    </location>
</feature>
<organism evidence="7 8">
    <name type="scientific">Phrynocephalus forsythii</name>
    <dbReference type="NCBI Taxonomy" id="171643"/>
    <lineage>
        <taxon>Eukaryota</taxon>
        <taxon>Metazoa</taxon>
        <taxon>Chordata</taxon>
        <taxon>Craniata</taxon>
        <taxon>Vertebrata</taxon>
        <taxon>Euteleostomi</taxon>
        <taxon>Lepidosauria</taxon>
        <taxon>Squamata</taxon>
        <taxon>Bifurcata</taxon>
        <taxon>Unidentata</taxon>
        <taxon>Episquamata</taxon>
        <taxon>Toxicofera</taxon>
        <taxon>Iguania</taxon>
        <taxon>Acrodonta</taxon>
        <taxon>Agamidae</taxon>
        <taxon>Agaminae</taxon>
        <taxon>Phrynocephalus</taxon>
    </lineage>
</organism>
<comment type="caution">
    <text evidence="7">The sequence shown here is derived from an EMBL/GenBank/DDBJ whole genome shotgun (WGS) entry which is preliminary data.</text>
</comment>
<keyword evidence="5" id="KW-1133">Transmembrane helix</keyword>
<feature type="region of interest" description="Disordered" evidence="4">
    <location>
        <begin position="979"/>
        <end position="1031"/>
    </location>
</feature>
<evidence type="ECO:0000256" key="3">
    <source>
        <dbReference type="PROSITE-ProRule" id="PRU00076"/>
    </source>
</evidence>
<feature type="domain" description="EGF-like" evidence="6">
    <location>
        <begin position="1160"/>
        <end position="1197"/>
    </location>
</feature>
<evidence type="ECO:0000256" key="1">
    <source>
        <dbReference type="ARBA" id="ARBA00022536"/>
    </source>
</evidence>
<dbReference type="GO" id="GO:0005509">
    <property type="term" value="F:calcium ion binding"/>
    <property type="evidence" value="ECO:0007669"/>
    <property type="project" value="InterPro"/>
</dbReference>
<feature type="region of interest" description="Disordered" evidence="4">
    <location>
        <begin position="833"/>
        <end position="931"/>
    </location>
</feature>
<evidence type="ECO:0000256" key="2">
    <source>
        <dbReference type="ARBA" id="ARBA00023157"/>
    </source>
</evidence>
<keyword evidence="5" id="KW-0472">Membrane</keyword>
<evidence type="ECO:0000256" key="5">
    <source>
        <dbReference type="SAM" id="Phobius"/>
    </source>
</evidence>
<feature type="region of interest" description="Disordered" evidence="4">
    <location>
        <begin position="1296"/>
        <end position="1321"/>
    </location>
</feature>
<dbReference type="InterPro" id="IPR018097">
    <property type="entry name" value="EGF_Ca-bd_CS"/>
</dbReference>
<dbReference type="InterPro" id="IPR001881">
    <property type="entry name" value="EGF-like_Ca-bd_dom"/>
</dbReference>
<dbReference type="EMBL" id="JAPFRF010000001">
    <property type="protein sequence ID" value="KAJ7345054.1"/>
    <property type="molecule type" value="Genomic_DNA"/>
</dbReference>
<protein>
    <recommendedName>
        <fullName evidence="6">EGF-like domain-containing protein</fullName>
    </recommendedName>
</protein>
<keyword evidence="5" id="KW-0812">Transmembrane</keyword>
<dbReference type="SMART" id="SM00179">
    <property type="entry name" value="EGF_CA"/>
    <property type="match status" value="1"/>
</dbReference>
<dbReference type="SUPFAM" id="SSF49854">
    <property type="entry name" value="Spermadhesin, CUB domain"/>
    <property type="match status" value="1"/>
</dbReference>
<evidence type="ECO:0000256" key="4">
    <source>
        <dbReference type="SAM" id="MobiDB-lite"/>
    </source>
</evidence>
<dbReference type="InterPro" id="IPR000742">
    <property type="entry name" value="EGF"/>
</dbReference>
<comment type="caution">
    <text evidence="3">Lacks conserved residue(s) required for the propagation of feature annotation.</text>
</comment>
<accession>A0A9Q0Y9J5</accession>
<dbReference type="InterPro" id="IPR035914">
    <property type="entry name" value="Sperma_CUB_dom_sf"/>
</dbReference>
<dbReference type="PROSITE" id="PS00010">
    <property type="entry name" value="ASX_HYDROXYL"/>
    <property type="match status" value="1"/>
</dbReference>
<feature type="compositionally biased region" description="Polar residues" evidence="4">
    <location>
        <begin position="912"/>
        <end position="931"/>
    </location>
</feature>
<keyword evidence="8" id="KW-1185">Reference proteome</keyword>
<dbReference type="InterPro" id="IPR049883">
    <property type="entry name" value="NOTCH1_EGF-like"/>
</dbReference>